<reference evidence="2" key="2">
    <citation type="submission" date="2014-03" db="EMBL/GenBank/DDBJ databases">
        <title>The Genome Annotation of Fusarium oxysporum Cotton.</title>
        <authorList>
            <consortium name="The Broad Institute Genomics Platform"/>
            <person name="Ma L.-J."/>
            <person name="Corby-Kistler H."/>
            <person name="Broz K."/>
            <person name="Gale L.R."/>
            <person name="Jonkers W."/>
            <person name="O'Donnell K."/>
            <person name="Ploetz R."/>
            <person name="Steinberg C."/>
            <person name="Schwartz D.C."/>
            <person name="VanEtten H."/>
            <person name="Zhou S."/>
            <person name="Young S.K."/>
            <person name="Zeng Q."/>
            <person name="Gargeya S."/>
            <person name="Fitzgerald M."/>
            <person name="Abouelleil A."/>
            <person name="Alvarado L."/>
            <person name="Chapman S.B."/>
            <person name="Gainer-Dewar J."/>
            <person name="Goldberg J."/>
            <person name="Griggs A."/>
            <person name="Gujja S."/>
            <person name="Hansen M."/>
            <person name="Howarth C."/>
            <person name="Imamovic A."/>
            <person name="Ireland A."/>
            <person name="Larimer J."/>
            <person name="McCowan C."/>
            <person name="Murphy C."/>
            <person name="Pearson M."/>
            <person name="Poon T.W."/>
            <person name="Priest M."/>
            <person name="Roberts A."/>
            <person name="Saif S."/>
            <person name="Shea T."/>
            <person name="Sykes S."/>
            <person name="Wortman J."/>
            <person name="Nusbaum C."/>
            <person name="Birren B."/>
        </authorList>
    </citation>
    <scope>NUCLEOTIDE SEQUENCE</scope>
    <source>
        <strain evidence="2">25433</strain>
    </source>
</reference>
<accession>X0M1Q3</accession>
<protein>
    <submittedName>
        <fullName evidence="2">Uncharacterized protein</fullName>
    </submittedName>
</protein>
<name>X0M1Q3_FUSOX</name>
<dbReference type="EMBL" id="KK035241">
    <property type="protein sequence ID" value="EXM14620.1"/>
    <property type="molecule type" value="Genomic_DNA"/>
</dbReference>
<gene>
    <name evidence="2" type="ORF">FOTG_16989</name>
</gene>
<feature type="region of interest" description="Disordered" evidence="1">
    <location>
        <begin position="1"/>
        <end position="21"/>
    </location>
</feature>
<reference evidence="2" key="1">
    <citation type="submission" date="2011-11" db="EMBL/GenBank/DDBJ databases">
        <title>The Genome Sequence of Fusarium oxysporum Cotton.</title>
        <authorList>
            <consortium name="The Broad Institute Genome Sequencing Platform"/>
            <person name="Ma L.-J."/>
            <person name="Gale L.R."/>
            <person name="Schwartz D.C."/>
            <person name="Zhou S."/>
            <person name="Corby-Kistler H."/>
            <person name="Young S.K."/>
            <person name="Zeng Q."/>
            <person name="Gargeya S."/>
            <person name="Fitzgerald M."/>
            <person name="Haas B."/>
            <person name="Abouelleil A."/>
            <person name="Alvarado L."/>
            <person name="Arachchi H.M."/>
            <person name="Berlin A."/>
            <person name="Brown A."/>
            <person name="Chapman S.B."/>
            <person name="Chen Z."/>
            <person name="Dunbar C."/>
            <person name="Freedman E."/>
            <person name="Gearin G."/>
            <person name="Goldberg J."/>
            <person name="Griggs A."/>
            <person name="Gujja S."/>
            <person name="Heiman D."/>
            <person name="Howarth C."/>
            <person name="Larson L."/>
            <person name="Lui A."/>
            <person name="MacDonald P.J.P."/>
            <person name="Montmayeur A."/>
            <person name="Murphy C."/>
            <person name="Neiman D."/>
            <person name="Pearson M."/>
            <person name="Priest M."/>
            <person name="Roberts A."/>
            <person name="Saif S."/>
            <person name="Shea T."/>
            <person name="Shenoy N."/>
            <person name="Sisk P."/>
            <person name="Stolte C."/>
            <person name="Sykes S."/>
            <person name="Wortman J."/>
            <person name="Nusbaum C."/>
            <person name="Birren B."/>
        </authorList>
    </citation>
    <scope>NUCLEOTIDE SEQUENCE [LARGE SCALE GENOMIC DNA]</scope>
    <source>
        <strain evidence="2">25433</strain>
    </source>
</reference>
<dbReference type="HOGENOM" id="CLU_2849776_0_0_1"/>
<dbReference type="Proteomes" id="UP000030701">
    <property type="component" value="Unassembled WGS sequence"/>
</dbReference>
<sequence>MHAQQHARGRSYANASLPSSRQRVKNLADLAHLEQSRAESQVVSEFHYSKCTTKHPSPFQLSRTS</sequence>
<evidence type="ECO:0000313" key="2">
    <source>
        <dbReference type="EMBL" id="EXM14620.1"/>
    </source>
</evidence>
<dbReference type="AlphaFoldDB" id="X0M1Q3"/>
<proteinExistence type="predicted"/>
<organism evidence="2">
    <name type="scientific">Fusarium oxysporum f. sp. vasinfectum 25433</name>
    <dbReference type="NCBI Taxonomy" id="1089449"/>
    <lineage>
        <taxon>Eukaryota</taxon>
        <taxon>Fungi</taxon>
        <taxon>Dikarya</taxon>
        <taxon>Ascomycota</taxon>
        <taxon>Pezizomycotina</taxon>
        <taxon>Sordariomycetes</taxon>
        <taxon>Hypocreomycetidae</taxon>
        <taxon>Hypocreales</taxon>
        <taxon>Nectriaceae</taxon>
        <taxon>Fusarium</taxon>
        <taxon>Fusarium oxysporum species complex</taxon>
    </lineage>
</organism>
<evidence type="ECO:0000256" key="1">
    <source>
        <dbReference type="SAM" id="MobiDB-lite"/>
    </source>
</evidence>